<comment type="caution">
    <text evidence="1">The sequence shown here is derived from an EMBL/GenBank/DDBJ whole genome shotgun (WGS) entry which is preliminary data.</text>
</comment>
<dbReference type="Proteomes" id="UP000276634">
    <property type="component" value="Unassembled WGS sequence"/>
</dbReference>
<name>A0A3N1Y6S6_9GAMM</name>
<evidence type="ECO:0000313" key="2">
    <source>
        <dbReference type="Proteomes" id="UP000276634"/>
    </source>
</evidence>
<dbReference type="RefSeq" id="WP_123399776.1">
    <property type="nucleotide sequence ID" value="NZ_RJVI01000001.1"/>
</dbReference>
<evidence type="ECO:0000313" key="1">
    <source>
        <dbReference type="EMBL" id="ROR34524.1"/>
    </source>
</evidence>
<organism evidence="1 2">
    <name type="scientific">Inmirania thermothiophila</name>
    <dbReference type="NCBI Taxonomy" id="1750597"/>
    <lineage>
        <taxon>Bacteria</taxon>
        <taxon>Pseudomonadati</taxon>
        <taxon>Pseudomonadota</taxon>
        <taxon>Gammaproteobacteria</taxon>
        <taxon>Chromatiales</taxon>
        <taxon>Ectothiorhodospiraceae</taxon>
        <taxon>Inmirania</taxon>
    </lineage>
</organism>
<protein>
    <recommendedName>
        <fullName evidence="3">VanZ family protein</fullName>
    </recommendedName>
</protein>
<gene>
    <name evidence="1" type="ORF">EDC57_0422</name>
</gene>
<dbReference type="OrthoDB" id="3790495at2"/>
<dbReference type="EMBL" id="RJVI01000001">
    <property type="protein sequence ID" value="ROR34524.1"/>
    <property type="molecule type" value="Genomic_DNA"/>
</dbReference>
<evidence type="ECO:0008006" key="3">
    <source>
        <dbReference type="Google" id="ProtNLM"/>
    </source>
</evidence>
<proteinExistence type="predicted"/>
<sequence>MTPAGLRALWRAAGWGLVALVVWLSLTPEPVAAGNDKLGHLLAYAALMGWHVQLHPRRCRAGLAAVFVALGAVLELLQGLGGARAAEWGDLAADAGGVALAWAGAALGLDRVLAGLEGRLAAAQRAVRR</sequence>
<reference evidence="1 2" key="1">
    <citation type="submission" date="2018-11" db="EMBL/GenBank/DDBJ databases">
        <title>Genomic Encyclopedia of Type Strains, Phase IV (KMG-IV): sequencing the most valuable type-strain genomes for metagenomic binning, comparative biology and taxonomic classification.</title>
        <authorList>
            <person name="Goeker M."/>
        </authorList>
    </citation>
    <scope>NUCLEOTIDE SEQUENCE [LARGE SCALE GENOMIC DNA]</scope>
    <source>
        <strain evidence="1 2">DSM 100275</strain>
    </source>
</reference>
<dbReference type="AlphaFoldDB" id="A0A3N1Y6S6"/>
<keyword evidence="2" id="KW-1185">Reference proteome</keyword>
<accession>A0A3N1Y6S6</accession>